<evidence type="ECO:0000313" key="1">
    <source>
        <dbReference type="EMBL" id="CAD2163106.1"/>
    </source>
</evidence>
<proteinExistence type="predicted"/>
<evidence type="ECO:0000313" key="2">
    <source>
        <dbReference type="Proteomes" id="UP000580250"/>
    </source>
</evidence>
<dbReference type="AlphaFoldDB" id="A0A6V7UPH9"/>
<protein>
    <submittedName>
        <fullName evidence="1">Uncharacterized protein</fullName>
    </submittedName>
</protein>
<organism evidence="1 2">
    <name type="scientific">Meloidogyne enterolobii</name>
    <name type="common">Root-knot nematode worm</name>
    <name type="synonym">Meloidogyne mayaguensis</name>
    <dbReference type="NCBI Taxonomy" id="390850"/>
    <lineage>
        <taxon>Eukaryota</taxon>
        <taxon>Metazoa</taxon>
        <taxon>Ecdysozoa</taxon>
        <taxon>Nematoda</taxon>
        <taxon>Chromadorea</taxon>
        <taxon>Rhabditida</taxon>
        <taxon>Tylenchina</taxon>
        <taxon>Tylenchomorpha</taxon>
        <taxon>Tylenchoidea</taxon>
        <taxon>Meloidogynidae</taxon>
        <taxon>Meloidogyninae</taxon>
        <taxon>Meloidogyne</taxon>
    </lineage>
</organism>
<reference evidence="1 2" key="1">
    <citation type="submission" date="2020-08" db="EMBL/GenBank/DDBJ databases">
        <authorList>
            <person name="Koutsovoulos G."/>
            <person name="Danchin GJ E."/>
        </authorList>
    </citation>
    <scope>NUCLEOTIDE SEQUENCE [LARGE SCALE GENOMIC DNA]</scope>
</reference>
<gene>
    <name evidence="1" type="ORF">MENT_LOCUS15804</name>
</gene>
<sequence length="58" mass="6660">MVLISPTCNSKKLSLFLSTFAFDQSLKLFAGSKLDSFLSTQLWPPLLEQKKKRKQKKN</sequence>
<comment type="caution">
    <text evidence="1">The sequence shown here is derived from an EMBL/GenBank/DDBJ whole genome shotgun (WGS) entry which is preliminary data.</text>
</comment>
<name>A0A6V7UPH9_MELEN</name>
<accession>A0A6V7UPH9</accession>
<dbReference type="EMBL" id="CAJEWN010000096">
    <property type="protein sequence ID" value="CAD2163106.1"/>
    <property type="molecule type" value="Genomic_DNA"/>
</dbReference>
<dbReference type="Proteomes" id="UP000580250">
    <property type="component" value="Unassembled WGS sequence"/>
</dbReference>